<sequence>MLLSRTVTHSAMAGAAALIALISLSACNGLAEQRLTFDRTEDVKVTEIEIAPGSGDVEVRTGAVTNVRIKRVVQYRGDEPTGATYRIDGTKLHLDTDCGRNCGVSYEVLAPEGVAVRGTHGSGDVSLTAVSEVDLEVGSGEINVTDASGKVRAQTGSGDISLSRVRGEVSARADSGSIEGRDLGPAKVQAETGSGNITLSLTAVASIQAHASSGSVELIVPTGDYQVRATAESGSTNLAVPNVATATATLDARTGSGDISIQRS</sequence>
<dbReference type="Pfam" id="PF13349">
    <property type="entry name" value="DUF4097"/>
    <property type="match status" value="1"/>
</dbReference>
<dbReference type="EMBL" id="JADBEB010000001">
    <property type="protein sequence ID" value="MBE1492843.1"/>
    <property type="molecule type" value="Genomic_DNA"/>
</dbReference>
<dbReference type="InterPro" id="IPR025164">
    <property type="entry name" value="Toastrack_DUF4097"/>
</dbReference>
<feature type="chain" id="PRO_5039116870" description="DUF4097 domain-containing protein" evidence="1">
    <location>
        <begin position="29"/>
        <end position="264"/>
    </location>
</feature>
<evidence type="ECO:0000256" key="1">
    <source>
        <dbReference type="SAM" id="SignalP"/>
    </source>
</evidence>
<proteinExistence type="predicted"/>
<protein>
    <recommendedName>
        <fullName evidence="2">DUF4097 domain-containing protein</fullName>
    </recommendedName>
</protein>
<feature type="domain" description="DUF4097" evidence="2">
    <location>
        <begin position="120"/>
        <end position="261"/>
    </location>
</feature>
<comment type="caution">
    <text evidence="3">The sequence shown here is derived from an EMBL/GenBank/DDBJ whole genome shotgun (WGS) entry which is preliminary data.</text>
</comment>
<evidence type="ECO:0000313" key="3">
    <source>
        <dbReference type="EMBL" id="MBE1492843.1"/>
    </source>
</evidence>
<dbReference type="RefSeq" id="WP_225945954.1">
    <property type="nucleotide sequence ID" value="NZ_JADBEB010000001.1"/>
</dbReference>
<name>A0A927MDQ2_9ACTN</name>
<evidence type="ECO:0000313" key="4">
    <source>
        <dbReference type="Proteomes" id="UP000649753"/>
    </source>
</evidence>
<keyword evidence="4" id="KW-1185">Reference proteome</keyword>
<gene>
    <name evidence="3" type="ORF">H4W31_008481</name>
</gene>
<reference evidence="3" key="1">
    <citation type="submission" date="2020-10" db="EMBL/GenBank/DDBJ databases">
        <title>Sequencing the genomes of 1000 actinobacteria strains.</title>
        <authorList>
            <person name="Klenk H.-P."/>
        </authorList>
    </citation>
    <scope>NUCLEOTIDE SEQUENCE</scope>
    <source>
        <strain evidence="3">DSM 46832</strain>
    </source>
</reference>
<dbReference type="AlphaFoldDB" id="A0A927MDQ2"/>
<accession>A0A927MDQ2</accession>
<keyword evidence="1" id="KW-0732">Signal</keyword>
<feature type="signal peptide" evidence="1">
    <location>
        <begin position="1"/>
        <end position="28"/>
    </location>
</feature>
<dbReference type="Proteomes" id="UP000649753">
    <property type="component" value="Unassembled WGS sequence"/>
</dbReference>
<organism evidence="3 4">
    <name type="scientific">Plantactinospora soyae</name>
    <dbReference type="NCBI Taxonomy" id="1544732"/>
    <lineage>
        <taxon>Bacteria</taxon>
        <taxon>Bacillati</taxon>
        <taxon>Actinomycetota</taxon>
        <taxon>Actinomycetes</taxon>
        <taxon>Micromonosporales</taxon>
        <taxon>Micromonosporaceae</taxon>
        <taxon>Plantactinospora</taxon>
    </lineage>
</organism>
<evidence type="ECO:0000259" key="2">
    <source>
        <dbReference type="Pfam" id="PF13349"/>
    </source>
</evidence>
<dbReference type="PROSITE" id="PS51257">
    <property type="entry name" value="PROKAR_LIPOPROTEIN"/>
    <property type="match status" value="1"/>
</dbReference>